<dbReference type="SUPFAM" id="SSF46689">
    <property type="entry name" value="Homeodomain-like"/>
    <property type="match status" value="1"/>
</dbReference>
<reference evidence="7" key="1">
    <citation type="submission" date="2019-11" db="EMBL/GenBank/DDBJ databases">
        <title>Complete genome sequence of Corynebacterium kalinowskii 1959, a novel Corynebacterium species isolated from soil of a small paddock in Vilsendorf, Germany.</title>
        <authorList>
            <person name="Schaffert L."/>
            <person name="Ruwe M."/>
            <person name="Milse J."/>
            <person name="Hanuschka K."/>
            <person name="Ortseifen V."/>
            <person name="Droste J."/>
            <person name="Brandt D."/>
            <person name="Schlueter L."/>
            <person name="Kutter Y."/>
            <person name="Vinke S."/>
            <person name="Viehoefer P."/>
            <person name="Jacob L."/>
            <person name="Luebke N.-C."/>
            <person name="Schulte-Berndt E."/>
            <person name="Hain C."/>
            <person name="Linder M."/>
            <person name="Schmidt P."/>
            <person name="Wollenschlaeger L."/>
            <person name="Luttermann T."/>
            <person name="Thieme E."/>
            <person name="Hassa J."/>
            <person name="Haak M."/>
            <person name="Wittchen M."/>
            <person name="Mentz A."/>
            <person name="Persicke M."/>
            <person name="Busche T."/>
            <person name="Ruckert C."/>
        </authorList>
    </citation>
    <scope>NUCLEOTIDE SEQUENCE [LARGE SCALE GENOMIC DNA]</scope>
    <source>
        <strain evidence="7">1959</strain>
    </source>
</reference>
<dbReference type="KEGG" id="ckw:CKALI_01185"/>
<proteinExistence type="predicted"/>
<organism evidence="6 7">
    <name type="scientific">Corynebacterium kalinowskii</name>
    <dbReference type="NCBI Taxonomy" id="2675216"/>
    <lineage>
        <taxon>Bacteria</taxon>
        <taxon>Bacillati</taxon>
        <taxon>Actinomycetota</taxon>
        <taxon>Actinomycetes</taxon>
        <taxon>Mycobacteriales</taxon>
        <taxon>Corynebacteriaceae</taxon>
        <taxon>Corynebacterium</taxon>
    </lineage>
</organism>
<keyword evidence="2 4" id="KW-0238">DNA-binding</keyword>
<evidence type="ECO:0000313" key="6">
    <source>
        <dbReference type="EMBL" id="QGU01137.1"/>
    </source>
</evidence>
<dbReference type="InterPro" id="IPR036271">
    <property type="entry name" value="Tet_transcr_reg_TetR-rel_C_sf"/>
</dbReference>
<dbReference type="PROSITE" id="PS50977">
    <property type="entry name" value="HTH_TETR_2"/>
    <property type="match status" value="1"/>
</dbReference>
<keyword evidence="7" id="KW-1185">Reference proteome</keyword>
<dbReference type="AlphaFoldDB" id="A0A6B8VNM2"/>
<name>A0A6B8VNM2_9CORY</name>
<feature type="DNA-binding region" description="H-T-H motif" evidence="4">
    <location>
        <begin position="38"/>
        <end position="57"/>
    </location>
</feature>
<evidence type="ECO:0000256" key="3">
    <source>
        <dbReference type="ARBA" id="ARBA00023163"/>
    </source>
</evidence>
<evidence type="ECO:0000256" key="1">
    <source>
        <dbReference type="ARBA" id="ARBA00023015"/>
    </source>
</evidence>
<dbReference type="EMBL" id="CP046452">
    <property type="protein sequence ID" value="QGU01137.1"/>
    <property type="molecule type" value="Genomic_DNA"/>
</dbReference>
<dbReference type="GO" id="GO:0000976">
    <property type="term" value="F:transcription cis-regulatory region binding"/>
    <property type="evidence" value="ECO:0007669"/>
    <property type="project" value="TreeGrafter"/>
</dbReference>
<dbReference type="InterPro" id="IPR009057">
    <property type="entry name" value="Homeodomain-like_sf"/>
</dbReference>
<dbReference type="Pfam" id="PF16859">
    <property type="entry name" value="TetR_C_11"/>
    <property type="match status" value="1"/>
</dbReference>
<gene>
    <name evidence="6" type="ORF">CKALI_01185</name>
</gene>
<evidence type="ECO:0000259" key="5">
    <source>
        <dbReference type="PROSITE" id="PS50977"/>
    </source>
</evidence>
<dbReference type="GO" id="GO:0003700">
    <property type="term" value="F:DNA-binding transcription factor activity"/>
    <property type="evidence" value="ECO:0007669"/>
    <property type="project" value="TreeGrafter"/>
</dbReference>
<dbReference type="Proteomes" id="UP000427071">
    <property type="component" value="Chromosome"/>
</dbReference>
<evidence type="ECO:0000313" key="7">
    <source>
        <dbReference type="Proteomes" id="UP000427071"/>
    </source>
</evidence>
<dbReference type="PANTHER" id="PTHR30055">
    <property type="entry name" value="HTH-TYPE TRANSCRIPTIONAL REGULATOR RUTR"/>
    <property type="match status" value="1"/>
</dbReference>
<evidence type="ECO:0000256" key="2">
    <source>
        <dbReference type="ARBA" id="ARBA00023125"/>
    </source>
</evidence>
<dbReference type="InterPro" id="IPR011075">
    <property type="entry name" value="TetR_C"/>
</dbReference>
<sequence length="206" mass="22486">MYAGDMSQQTRRTGEQLLDAIADAVLSEIKAVGYQGVTYEGVARRAQTSKPVLYRRFPTRPEMVYAAIARRATFQLASHNFPTLRENLIATLRLVRANVDELGIDTSMGLIAESTPELRAKISGSAFSPALQAIGHHVASAVERGELPCPITSERLIRLPFSCLMIELLSQGTASDDTIEDIVDTIVLPTYRAVPTEQPDAPQSSN</sequence>
<dbReference type="Gene3D" id="1.10.357.10">
    <property type="entry name" value="Tetracycline Repressor, domain 2"/>
    <property type="match status" value="1"/>
</dbReference>
<dbReference type="InterPro" id="IPR050109">
    <property type="entry name" value="HTH-type_TetR-like_transc_reg"/>
</dbReference>
<dbReference type="Gene3D" id="1.10.10.60">
    <property type="entry name" value="Homeodomain-like"/>
    <property type="match status" value="1"/>
</dbReference>
<dbReference type="Pfam" id="PF00440">
    <property type="entry name" value="TetR_N"/>
    <property type="match status" value="1"/>
</dbReference>
<dbReference type="InterPro" id="IPR001647">
    <property type="entry name" value="HTH_TetR"/>
</dbReference>
<dbReference type="PANTHER" id="PTHR30055:SF148">
    <property type="entry name" value="TETR-FAMILY TRANSCRIPTIONAL REGULATOR"/>
    <property type="match status" value="1"/>
</dbReference>
<keyword evidence="1" id="KW-0805">Transcription regulation</keyword>
<dbReference type="SUPFAM" id="SSF48498">
    <property type="entry name" value="Tetracyclin repressor-like, C-terminal domain"/>
    <property type="match status" value="1"/>
</dbReference>
<evidence type="ECO:0000256" key="4">
    <source>
        <dbReference type="PROSITE-ProRule" id="PRU00335"/>
    </source>
</evidence>
<accession>A0A6B8VNM2</accession>
<keyword evidence="3" id="KW-0804">Transcription</keyword>
<protein>
    <submittedName>
        <fullName evidence="6">Transcriptional regulator, TetR family</fullName>
    </submittedName>
</protein>
<feature type="domain" description="HTH tetR-type" evidence="5">
    <location>
        <begin position="15"/>
        <end position="75"/>
    </location>
</feature>